<evidence type="ECO:0000256" key="4">
    <source>
        <dbReference type="ARBA" id="ARBA00023125"/>
    </source>
</evidence>
<name>A0ABY6Z4A6_9BACL</name>
<reference evidence="7" key="1">
    <citation type="submission" date="2022-08" db="EMBL/GenBank/DDBJ databases">
        <title>Alicyclobacillus dauci DSM2870, complete genome.</title>
        <authorList>
            <person name="Wang Q."/>
            <person name="Cai R."/>
            <person name="Wang Z."/>
        </authorList>
    </citation>
    <scope>NUCLEOTIDE SEQUENCE</scope>
    <source>
        <strain evidence="7">DSM 28700</strain>
    </source>
</reference>
<evidence type="ECO:0000256" key="6">
    <source>
        <dbReference type="RuleBase" id="RU365089"/>
    </source>
</evidence>
<evidence type="ECO:0000313" key="7">
    <source>
        <dbReference type="EMBL" id="WAH36830.1"/>
    </source>
</evidence>
<keyword evidence="5 6" id="KW-0233">DNA recombination</keyword>
<evidence type="ECO:0000313" key="8">
    <source>
        <dbReference type="Proteomes" id="UP001164803"/>
    </source>
</evidence>
<accession>A0ABY6Z4A6</accession>
<organism evidence="7 8">
    <name type="scientific">Alicyclobacillus dauci</name>
    <dbReference type="NCBI Taxonomy" id="1475485"/>
    <lineage>
        <taxon>Bacteria</taxon>
        <taxon>Bacillati</taxon>
        <taxon>Bacillota</taxon>
        <taxon>Bacilli</taxon>
        <taxon>Bacillales</taxon>
        <taxon>Alicyclobacillaceae</taxon>
        <taxon>Alicyclobacillus</taxon>
    </lineage>
</organism>
<dbReference type="PANTHER" id="PTHR33217:SF7">
    <property type="entry name" value="TRANSPOSASE FOR INSERTION SEQUENCE ELEMENT IS1081"/>
    <property type="match status" value="1"/>
</dbReference>
<proteinExistence type="inferred from homology"/>
<keyword evidence="6" id="KW-0814">Transposable element</keyword>
<evidence type="ECO:0000256" key="2">
    <source>
        <dbReference type="ARBA" id="ARBA00010961"/>
    </source>
</evidence>
<keyword evidence="3 6" id="KW-0815">Transposition</keyword>
<gene>
    <name evidence="7" type="ORF">NZD86_22110</name>
</gene>
<dbReference type="Proteomes" id="UP001164803">
    <property type="component" value="Chromosome"/>
</dbReference>
<evidence type="ECO:0000256" key="1">
    <source>
        <dbReference type="ARBA" id="ARBA00002190"/>
    </source>
</evidence>
<keyword evidence="8" id="KW-1185">Reference proteome</keyword>
<comment type="similarity">
    <text evidence="2 6">Belongs to the transposase mutator family.</text>
</comment>
<dbReference type="RefSeq" id="WP_268044221.1">
    <property type="nucleotide sequence ID" value="NZ_CP104064.1"/>
</dbReference>
<dbReference type="EMBL" id="CP104064">
    <property type="protein sequence ID" value="WAH36830.1"/>
    <property type="molecule type" value="Genomic_DNA"/>
</dbReference>
<protein>
    <recommendedName>
        <fullName evidence="6">Mutator family transposase</fullName>
    </recommendedName>
</protein>
<keyword evidence="4 6" id="KW-0238">DNA-binding</keyword>
<comment type="function">
    <text evidence="1 6">Required for the transposition of the insertion element.</text>
</comment>
<dbReference type="Pfam" id="PF00872">
    <property type="entry name" value="Transposase_mut"/>
    <property type="match status" value="1"/>
</dbReference>
<evidence type="ECO:0000256" key="3">
    <source>
        <dbReference type="ARBA" id="ARBA00022578"/>
    </source>
</evidence>
<dbReference type="PANTHER" id="PTHR33217">
    <property type="entry name" value="TRANSPOSASE FOR INSERTION SEQUENCE ELEMENT IS1081"/>
    <property type="match status" value="1"/>
</dbReference>
<sequence length="138" mass="16183">MFQINRDVLAVQLQNEVAKFIQESMELIMREELQNFLRVEHPDEENSRDGYCQRELQTRYGKIEDLNVPRDREGAFHTALFEPYSRLENWLDEAVISMYTGGMSTRDIAQFIEKMYGTKYSPTTITNITNVVLEDVHA</sequence>
<dbReference type="InterPro" id="IPR001207">
    <property type="entry name" value="Transposase_mutator"/>
</dbReference>
<evidence type="ECO:0000256" key="5">
    <source>
        <dbReference type="ARBA" id="ARBA00023172"/>
    </source>
</evidence>